<gene>
    <name evidence="2" type="ORF">FHP06_12445</name>
</gene>
<dbReference type="PANTHER" id="PTHR43245:SF13">
    <property type="entry name" value="UDP-D-APIOSE_UDP-D-XYLOSE SYNTHASE 2"/>
    <property type="match status" value="1"/>
</dbReference>
<evidence type="ECO:0000313" key="3">
    <source>
        <dbReference type="Proteomes" id="UP000321571"/>
    </source>
</evidence>
<feature type="domain" description="NAD-dependent epimerase/dehydratase" evidence="1">
    <location>
        <begin position="4"/>
        <end position="261"/>
    </location>
</feature>
<evidence type="ECO:0000313" key="2">
    <source>
        <dbReference type="EMBL" id="TXL57595.1"/>
    </source>
</evidence>
<keyword evidence="3" id="KW-1185">Reference proteome</keyword>
<dbReference type="RefSeq" id="WP_147687120.1">
    <property type="nucleotide sequence ID" value="NZ_VDUX01000006.1"/>
</dbReference>
<dbReference type="Proteomes" id="UP000321571">
    <property type="component" value="Unassembled WGS sequence"/>
</dbReference>
<dbReference type="InterPro" id="IPR001509">
    <property type="entry name" value="Epimerase_deHydtase"/>
</dbReference>
<dbReference type="EMBL" id="VDUX01000006">
    <property type="protein sequence ID" value="TXL57595.1"/>
    <property type="molecule type" value="Genomic_DNA"/>
</dbReference>
<dbReference type="SUPFAM" id="SSF51735">
    <property type="entry name" value="NAD(P)-binding Rossmann-fold domains"/>
    <property type="match status" value="1"/>
</dbReference>
<evidence type="ECO:0000259" key="1">
    <source>
        <dbReference type="Pfam" id="PF01370"/>
    </source>
</evidence>
<dbReference type="Gene3D" id="3.40.50.720">
    <property type="entry name" value="NAD(P)-binding Rossmann-like Domain"/>
    <property type="match status" value="1"/>
</dbReference>
<dbReference type="InterPro" id="IPR050177">
    <property type="entry name" value="Lipid_A_modif_metabolic_enz"/>
</dbReference>
<organism evidence="2 3">
    <name type="scientific">Aeromicrobium terrae</name>
    <dbReference type="NCBI Taxonomy" id="2498846"/>
    <lineage>
        <taxon>Bacteria</taxon>
        <taxon>Bacillati</taxon>
        <taxon>Actinomycetota</taxon>
        <taxon>Actinomycetes</taxon>
        <taxon>Propionibacteriales</taxon>
        <taxon>Nocardioidaceae</taxon>
        <taxon>Aeromicrobium</taxon>
    </lineage>
</organism>
<dbReference type="Pfam" id="PF01370">
    <property type="entry name" value="Epimerase"/>
    <property type="match status" value="1"/>
</dbReference>
<dbReference type="InterPro" id="IPR036291">
    <property type="entry name" value="NAD(P)-bd_dom_sf"/>
</dbReference>
<dbReference type="AlphaFoldDB" id="A0A5C8NFK5"/>
<sequence length="341" mass="37488">MPKVLMTGSAGFIGGYLVEAMLAKGWDVVGIDNFSKYGPVQRSYDDHPNYHFVEGDARDTDLMVELLDGCDHLIAAAAMIGGISYFHAHAYDLMAINERIIASSCDAAIKVFPKGQLKKVTYLSSSMAYGSTDRWPSVEGDELTIPPPGSSYGFQKLAVEYWARAAWQQYKLPYTIVRPFNAVGVGETRALGDVAEESGNVKLALSHVVPDLIQKLLKGQDPLHILGDGSQVRCYTHGSDLAAGIIATMEHEAATNEDFNISTPTPTTVLELAEAVWRKIKGPDEPLRVAHDDPFEHDVQKRIPSVDKARDLIGFEAKVTLDEMLDELIPWIEDALEKDLL</sequence>
<accession>A0A5C8NFK5</accession>
<reference evidence="2 3" key="1">
    <citation type="submission" date="2019-06" db="EMBL/GenBank/DDBJ databases">
        <title>Aeromicrobium sp. nov., isolated from a maize field.</title>
        <authorList>
            <person name="Lin S.-Y."/>
            <person name="Tsai C.-F."/>
            <person name="Young C.-C."/>
        </authorList>
    </citation>
    <scope>NUCLEOTIDE SEQUENCE [LARGE SCALE GENOMIC DNA]</scope>
    <source>
        <strain evidence="2 3">CC-CFT486</strain>
    </source>
</reference>
<proteinExistence type="predicted"/>
<name>A0A5C8NFK5_9ACTN</name>
<protein>
    <submittedName>
        <fullName evidence="2">NAD(P)-dependent oxidoreductase</fullName>
    </submittedName>
</protein>
<dbReference type="OrthoDB" id="9801785at2"/>
<comment type="caution">
    <text evidence="2">The sequence shown here is derived from an EMBL/GenBank/DDBJ whole genome shotgun (WGS) entry which is preliminary data.</text>
</comment>
<dbReference type="PANTHER" id="PTHR43245">
    <property type="entry name" value="BIFUNCTIONAL POLYMYXIN RESISTANCE PROTEIN ARNA"/>
    <property type="match status" value="1"/>
</dbReference>